<dbReference type="InterPro" id="IPR006016">
    <property type="entry name" value="UspA"/>
</dbReference>
<dbReference type="KEGG" id="ptw:TUM18999_55790"/>
<protein>
    <recommendedName>
        <fullName evidence="4">UspA domain-containing protein</fullName>
    </recommendedName>
</protein>
<feature type="domain" description="UspA" evidence="4">
    <location>
        <begin position="1"/>
        <end position="127"/>
    </location>
</feature>
<feature type="domain" description="UspA" evidence="4">
    <location>
        <begin position="136"/>
        <end position="272"/>
    </location>
</feature>
<dbReference type="AlphaFoldDB" id="A0A6J4ED99"/>
<evidence type="ECO:0000256" key="2">
    <source>
        <dbReference type="ARBA" id="ARBA00022741"/>
    </source>
</evidence>
<dbReference type="Proteomes" id="UP000509383">
    <property type="component" value="Chromosome"/>
</dbReference>
<organism evidence="5 7">
    <name type="scientific">Pseudomonas tohonis</name>
    <dbReference type="NCBI Taxonomy" id="2725477"/>
    <lineage>
        <taxon>Bacteria</taxon>
        <taxon>Pseudomonadati</taxon>
        <taxon>Pseudomonadota</taxon>
        <taxon>Gammaproteobacteria</taxon>
        <taxon>Pseudomonadales</taxon>
        <taxon>Pseudomonadaceae</taxon>
        <taxon>Pseudomonas</taxon>
    </lineage>
</organism>
<dbReference type="EMBL" id="BQKM01000005">
    <property type="protein sequence ID" value="GJN52893.1"/>
    <property type="molecule type" value="Genomic_DNA"/>
</dbReference>
<dbReference type="SUPFAM" id="SSF52402">
    <property type="entry name" value="Adenine nucleotide alpha hydrolases-like"/>
    <property type="match status" value="2"/>
</dbReference>
<gene>
    <name evidence="5" type="ORF">TUM18999_55790</name>
    <name evidence="6" type="ORF">TUM20286_26450</name>
</gene>
<dbReference type="InterPro" id="IPR014729">
    <property type="entry name" value="Rossmann-like_a/b/a_fold"/>
</dbReference>
<dbReference type="EMBL" id="AP023189">
    <property type="protein sequence ID" value="BCG27388.1"/>
    <property type="molecule type" value="Genomic_DNA"/>
</dbReference>
<evidence type="ECO:0000313" key="7">
    <source>
        <dbReference type="Proteomes" id="UP000509383"/>
    </source>
</evidence>
<dbReference type="PRINTS" id="PR01438">
    <property type="entry name" value="UNVRSLSTRESS"/>
</dbReference>
<accession>A0A6J4ED99</accession>
<evidence type="ECO:0000259" key="4">
    <source>
        <dbReference type="Pfam" id="PF00582"/>
    </source>
</evidence>
<dbReference type="Gene3D" id="3.40.50.620">
    <property type="entry name" value="HUPs"/>
    <property type="match status" value="2"/>
</dbReference>
<dbReference type="Proteomes" id="UP001054892">
    <property type="component" value="Unassembled WGS sequence"/>
</dbReference>
<comment type="similarity">
    <text evidence="1">Belongs to the universal stress protein A family.</text>
</comment>
<dbReference type="InterPro" id="IPR006015">
    <property type="entry name" value="Universal_stress_UspA"/>
</dbReference>
<evidence type="ECO:0000256" key="3">
    <source>
        <dbReference type="ARBA" id="ARBA00022840"/>
    </source>
</evidence>
<dbReference type="RefSeq" id="WP_173171230.1">
    <property type="nucleotide sequence ID" value="NZ_AP023189.1"/>
</dbReference>
<dbReference type="CDD" id="cd00293">
    <property type="entry name" value="USP-like"/>
    <property type="match status" value="2"/>
</dbReference>
<name>A0A6J4ED99_9PSED</name>
<dbReference type="PANTHER" id="PTHR46268">
    <property type="entry name" value="STRESS RESPONSE PROTEIN NHAX"/>
    <property type="match status" value="1"/>
</dbReference>
<keyword evidence="2" id="KW-0547">Nucleotide-binding</keyword>
<reference evidence="5 7" key="1">
    <citation type="submission" date="2020-05" db="EMBL/GenBank/DDBJ databases">
        <title>Characterization of novel class B3 metallo-beta-lactamase from novel Pseudomonas species.</title>
        <authorList>
            <person name="Yamada K."/>
            <person name="Aoki K."/>
            <person name="Ishii Y."/>
        </authorList>
    </citation>
    <scope>NUCLEOTIDE SEQUENCE [LARGE SCALE GENOMIC DNA]</scope>
    <source>
        <strain evidence="5 7">TUM18999</strain>
        <strain evidence="6 8">TUM20286</strain>
    </source>
</reference>
<evidence type="ECO:0000313" key="6">
    <source>
        <dbReference type="EMBL" id="GJN52893.1"/>
    </source>
</evidence>
<evidence type="ECO:0000256" key="1">
    <source>
        <dbReference type="ARBA" id="ARBA00008791"/>
    </source>
</evidence>
<evidence type="ECO:0000313" key="8">
    <source>
        <dbReference type="Proteomes" id="UP001054892"/>
    </source>
</evidence>
<sequence>MFSHILIAHDLSREADLALQRAVDLARQYDARLTLLHVLEDHLPNALQENLREGAQRLFQQRLEQLGAPPTQVLLRKGRPALQILEEVEESRADLLVIGNHHHNAPELFIGTTLERVARHIDIPLLLAVGEKPAPYRKGLTALDFSLCACDALRSACSLLSAEGHLQAVNVMEVTGRLLAKAGSAGEYLKTQRELLEQLLKDELGNMKAAPRISLEVTHGTLPRALDEAIAATQPQFVTLGSHGRSMISQALLGSLALHYLQRPPCDVLVVK</sequence>
<dbReference type="PANTHER" id="PTHR46268:SF27">
    <property type="entry name" value="UNIVERSAL STRESS PROTEIN RV2623"/>
    <property type="match status" value="1"/>
</dbReference>
<evidence type="ECO:0000313" key="5">
    <source>
        <dbReference type="EMBL" id="BCG27388.1"/>
    </source>
</evidence>
<proteinExistence type="inferred from homology"/>
<keyword evidence="3" id="KW-0067">ATP-binding</keyword>
<dbReference type="GO" id="GO:0005524">
    <property type="term" value="F:ATP binding"/>
    <property type="evidence" value="ECO:0007669"/>
    <property type="project" value="UniProtKB-KW"/>
</dbReference>
<dbReference type="Pfam" id="PF00582">
    <property type="entry name" value="Usp"/>
    <property type="match status" value="2"/>
</dbReference>
<keyword evidence="8" id="KW-1185">Reference proteome</keyword>